<dbReference type="GO" id="GO:0072344">
    <property type="term" value="P:rescue of stalled ribosome"/>
    <property type="evidence" value="ECO:0007669"/>
    <property type="project" value="TreeGrafter"/>
</dbReference>
<dbReference type="GO" id="GO:1990112">
    <property type="term" value="C:RQC complex"/>
    <property type="evidence" value="ECO:0007669"/>
    <property type="project" value="TreeGrafter"/>
</dbReference>
<gene>
    <name evidence="3" type="ORF">FXF47_05300</name>
</gene>
<dbReference type="AlphaFoldDB" id="A0A5D0MIB3"/>
<evidence type="ECO:0000313" key="4">
    <source>
        <dbReference type="Proteomes" id="UP000324143"/>
    </source>
</evidence>
<dbReference type="GO" id="GO:0000049">
    <property type="term" value="F:tRNA binding"/>
    <property type="evidence" value="ECO:0007669"/>
    <property type="project" value="TreeGrafter"/>
</dbReference>
<organism evidence="3 4">
    <name type="scientific">Candidatus Mcinerneyibacterium aminivorans</name>
    <dbReference type="NCBI Taxonomy" id="2703815"/>
    <lineage>
        <taxon>Bacteria</taxon>
        <taxon>Candidatus Macinerneyibacteriota</taxon>
        <taxon>Candidatus Mcinerneyibacteria</taxon>
        <taxon>Candidatus Mcinerneyibacteriales</taxon>
        <taxon>Candidatus Mcinerneyibacteriaceae</taxon>
        <taxon>Candidatus Mcinerneyibacterium</taxon>
    </lineage>
</organism>
<evidence type="ECO:0000256" key="1">
    <source>
        <dbReference type="SAM" id="Coils"/>
    </source>
</evidence>
<dbReference type="Pfam" id="PF05833">
    <property type="entry name" value="NFACT_N"/>
    <property type="match status" value="1"/>
</dbReference>
<evidence type="ECO:0000259" key="2">
    <source>
        <dbReference type="Pfam" id="PF05670"/>
    </source>
</evidence>
<dbReference type="GO" id="GO:0043023">
    <property type="term" value="F:ribosomal large subunit binding"/>
    <property type="evidence" value="ECO:0007669"/>
    <property type="project" value="TreeGrafter"/>
</dbReference>
<protein>
    <submittedName>
        <fullName evidence="3">DUF814 domain-containing protein</fullName>
    </submittedName>
</protein>
<feature type="coiled-coil region" evidence="1">
    <location>
        <begin position="355"/>
        <end position="389"/>
    </location>
</feature>
<keyword evidence="1" id="KW-0175">Coiled coil</keyword>
<accession>A0A5D0MIB3</accession>
<dbReference type="PANTHER" id="PTHR15239:SF6">
    <property type="entry name" value="RIBOSOME QUALITY CONTROL COMPLEX SUBUNIT NEMF"/>
    <property type="match status" value="1"/>
</dbReference>
<dbReference type="EMBL" id="VSIX01000045">
    <property type="protein sequence ID" value="TYB31251.1"/>
    <property type="molecule type" value="Genomic_DNA"/>
</dbReference>
<dbReference type="Proteomes" id="UP000324143">
    <property type="component" value="Unassembled WGS sequence"/>
</dbReference>
<reference evidence="3" key="1">
    <citation type="submission" date="2019-08" db="EMBL/GenBank/DDBJ databases">
        <title>Genomic characterization of a novel candidate phylum (ARYD3) from a high temperature, high salinity tertiary oil reservoir in north central Oklahoma, USA.</title>
        <authorList>
            <person name="Youssef N.H."/>
            <person name="Yadav A."/>
            <person name="Elshahed M.S."/>
        </authorList>
    </citation>
    <scope>NUCLEOTIDE SEQUENCE [LARGE SCALE GENOMIC DNA]</scope>
    <source>
        <strain evidence="3">ARYD3</strain>
    </source>
</reference>
<dbReference type="InterPro" id="IPR008532">
    <property type="entry name" value="NFACT_RNA-bd"/>
</dbReference>
<dbReference type="Gene3D" id="2.30.310.10">
    <property type="entry name" value="ibrinogen binding protein from staphylococcus aureus domain"/>
    <property type="match status" value="1"/>
</dbReference>
<evidence type="ECO:0000313" key="3">
    <source>
        <dbReference type="EMBL" id="TYB31251.1"/>
    </source>
</evidence>
<dbReference type="Pfam" id="PF05670">
    <property type="entry name" value="NFACT-R_1"/>
    <property type="match status" value="1"/>
</dbReference>
<dbReference type="InterPro" id="IPR051608">
    <property type="entry name" value="RQC_Subunit_NEMF"/>
</dbReference>
<name>A0A5D0MIB3_9BACT</name>
<sequence length="549" mass="65788">MDGITFNKLIKQISGKISGSLIWDIKYSKNILLFNLRDYHFYINFNSSNPRIQLYENKTDFNSDYTHPFYKFLENKINRGKIINIDTINDDRIGFVEISKISPLGKKVYKLIFEFLGRRINCYLTHESKILHVLKPSRGKRALQKNDKYFPPAADRLSFFNFDKSGVLKMHEDGKKLLSIFKNIHPYLDKELKYRLKNEEKKFIEIIEEFKNDLNNDKYYIYRENKKYLLSLIRYKSAELIKESSDLITLTNLYYDKYLNKKILNNKIKNLNELIDNRVKKDEKTLKKVKKDKIKHQEYEKYKTYGDLLLAYKHKINNRSETVELDNYKTGTKEKIKIDTDKNIQENAEKYYDKYKKGKRALDKIDRRIKELKNEIEYLKNTLHFVKQIDSFENYKNIVEELQEYGVNVEKNSSRKKRKHKKKKKYRYIKYKGYKIYYGKSAKENEQVSIKLGNDDDWWFHVRNGRGSHVVIKYKGEEVPDEIFEAAAQIAVYFSQSRWGSKVSVDYTNCKYVRKPKGTPPGFVLYDNFNTIIVDQNKEFMKNLLNKRK</sequence>
<proteinExistence type="predicted"/>
<keyword evidence="4" id="KW-1185">Reference proteome</keyword>
<feature type="domain" description="NFACT RNA-binding" evidence="2">
    <location>
        <begin position="426"/>
        <end position="518"/>
    </location>
</feature>
<dbReference type="PANTHER" id="PTHR15239">
    <property type="entry name" value="NUCLEAR EXPORT MEDIATOR FACTOR NEMF"/>
    <property type="match status" value="1"/>
</dbReference>
<comment type="caution">
    <text evidence="3">The sequence shown here is derived from an EMBL/GenBank/DDBJ whole genome shotgun (WGS) entry which is preliminary data.</text>
</comment>